<keyword evidence="3" id="KW-0732">Signal</keyword>
<protein>
    <submittedName>
        <fullName evidence="7">Leucine-rich repeat receptor protein kinase EXS</fullName>
    </submittedName>
</protein>
<dbReference type="Gene3D" id="3.80.10.10">
    <property type="entry name" value="Ribonuclease Inhibitor"/>
    <property type="match status" value="1"/>
</dbReference>
<evidence type="ECO:0000256" key="4">
    <source>
        <dbReference type="ARBA" id="ARBA00022989"/>
    </source>
</evidence>
<comment type="subcellular location">
    <subcellularLocation>
        <location evidence="1">Membrane</location>
        <topology evidence="1">Single-pass type I membrane protein</topology>
    </subcellularLocation>
</comment>
<evidence type="ECO:0000256" key="5">
    <source>
        <dbReference type="ARBA" id="ARBA00023136"/>
    </source>
</evidence>
<keyword evidence="4" id="KW-1133">Transmembrane helix</keyword>
<keyword evidence="2" id="KW-0812">Transmembrane</keyword>
<dbReference type="SUPFAM" id="SSF52058">
    <property type="entry name" value="L domain-like"/>
    <property type="match status" value="1"/>
</dbReference>
<accession>M8BWF3</accession>
<dbReference type="InterPro" id="IPR046956">
    <property type="entry name" value="RLP23-like"/>
</dbReference>
<evidence type="ECO:0000313" key="7">
    <source>
        <dbReference type="EnsemblPlants" id="EMT29345"/>
    </source>
</evidence>
<dbReference type="PANTHER" id="PTHR48063:SF14">
    <property type="entry name" value="LEUCINE-RICH REPEAT-CONTAINING N-TERMINAL PLANT-TYPE DOMAIN-CONTAINING PROTEIN"/>
    <property type="match status" value="1"/>
</dbReference>
<dbReference type="AlphaFoldDB" id="M8BWF3"/>
<evidence type="ECO:0000256" key="2">
    <source>
        <dbReference type="ARBA" id="ARBA00022692"/>
    </source>
</evidence>
<dbReference type="InterPro" id="IPR032675">
    <property type="entry name" value="LRR_dom_sf"/>
</dbReference>
<keyword evidence="6" id="KW-0325">Glycoprotein</keyword>
<evidence type="ECO:0000256" key="6">
    <source>
        <dbReference type="ARBA" id="ARBA00023180"/>
    </source>
</evidence>
<organism evidence="7">
    <name type="scientific">Aegilops tauschii</name>
    <name type="common">Tausch's goatgrass</name>
    <name type="synonym">Aegilops squarrosa</name>
    <dbReference type="NCBI Taxonomy" id="37682"/>
    <lineage>
        <taxon>Eukaryota</taxon>
        <taxon>Viridiplantae</taxon>
        <taxon>Streptophyta</taxon>
        <taxon>Embryophyta</taxon>
        <taxon>Tracheophyta</taxon>
        <taxon>Spermatophyta</taxon>
        <taxon>Magnoliopsida</taxon>
        <taxon>Liliopsida</taxon>
        <taxon>Poales</taxon>
        <taxon>Poaceae</taxon>
        <taxon>BOP clade</taxon>
        <taxon>Pooideae</taxon>
        <taxon>Triticodae</taxon>
        <taxon>Triticeae</taxon>
        <taxon>Triticinae</taxon>
        <taxon>Aegilops</taxon>
    </lineage>
</organism>
<evidence type="ECO:0000256" key="1">
    <source>
        <dbReference type="ARBA" id="ARBA00004479"/>
    </source>
</evidence>
<dbReference type="GO" id="GO:0016020">
    <property type="term" value="C:membrane"/>
    <property type="evidence" value="ECO:0007669"/>
    <property type="project" value="UniProtKB-SubCell"/>
</dbReference>
<dbReference type="InterPro" id="IPR001611">
    <property type="entry name" value="Leu-rich_rpt"/>
</dbReference>
<dbReference type="PRINTS" id="PR00019">
    <property type="entry name" value="LEURICHRPT"/>
</dbReference>
<keyword evidence="5" id="KW-0472">Membrane</keyword>
<sequence length="216" mass="23490">MELAQGASRGESLSMTRAFHRTPHVHRSQHSKPYVSSILGSFIQQFLSCNTLASIEPHIYDKSTKGLLYMTDGHIGGIGINSCSKASIEMGASRLREILSVVTKGQQLVYGRTLVYFVSIDLFSNFLTGEIPTGNTCIIPSKKLSGQIPDMIGVVQSLVSLDLSQNNLSGEIPSSLSSLTSLEALNLSYHNLSGRIFSGHQLDILNVDNPSLMYID</sequence>
<evidence type="ECO:0000256" key="3">
    <source>
        <dbReference type="ARBA" id="ARBA00022729"/>
    </source>
</evidence>
<name>M8BWF3_AEGTA</name>
<proteinExistence type="predicted"/>
<dbReference type="PANTHER" id="PTHR48063">
    <property type="entry name" value="LRR RECEPTOR-LIKE KINASE"/>
    <property type="match status" value="1"/>
</dbReference>
<reference evidence="7" key="1">
    <citation type="submission" date="2015-06" db="UniProtKB">
        <authorList>
            <consortium name="EnsemblPlants"/>
        </authorList>
    </citation>
    <scope>IDENTIFICATION</scope>
</reference>
<dbReference type="EnsemblPlants" id="EMT29345">
    <property type="protein sequence ID" value="EMT29345"/>
    <property type="gene ID" value="F775_22290"/>
</dbReference>
<dbReference type="Pfam" id="PF00560">
    <property type="entry name" value="LRR_1"/>
    <property type="match status" value="1"/>
</dbReference>